<evidence type="ECO:0000256" key="9">
    <source>
        <dbReference type="ARBA" id="ARBA00022840"/>
    </source>
</evidence>
<dbReference type="Pfam" id="PF03484">
    <property type="entry name" value="B5"/>
    <property type="match status" value="1"/>
</dbReference>
<dbReference type="InterPro" id="IPR002547">
    <property type="entry name" value="tRNA-bd_dom"/>
</dbReference>
<evidence type="ECO:0000256" key="12">
    <source>
        <dbReference type="ARBA" id="ARBA00022917"/>
    </source>
</evidence>
<dbReference type="SUPFAM" id="SSF50249">
    <property type="entry name" value="Nucleic acid-binding proteins"/>
    <property type="match status" value="1"/>
</dbReference>
<dbReference type="Pfam" id="PF03147">
    <property type="entry name" value="FDX-ACB"/>
    <property type="match status" value="1"/>
</dbReference>
<feature type="domain" description="FDX-ACB" evidence="18">
    <location>
        <begin position="713"/>
        <end position="805"/>
    </location>
</feature>
<evidence type="ECO:0000313" key="21">
    <source>
        <dbReference type="Proteomes" id="UP000824263"/>
    </source>
</evidence>
<dbReference type="CDD" id="cd02796">
    <property type="entry name" value="tRNA_bind_bactPheRS"/>
    <property type="match status" value="1"/>
</dbReference>
<dbReference type="SUPFAM" id="SSF55681">
    <property type="entry name" value="Class II aaRS and biotin synthetases"/>
    <property type="match status" value="1"/>
</dbReference>
<feature type="binding site" evidence="15">
    <location>
        <position position="469"/>
    </location>
    <ligand>
        <name>Mg(2+)</name>
        <dbReference type="ChEBI" id="CHEBI:18420"/>
        <note>shared with alpha subunit</note>
    </ligand>
</feature>
<evidence type="ECO:0000256" key="11">
    <source>
        <dbReference type="ARBA" id="ARBA00022884"/>
    </source>
</evidence>
<dbReference type="PROSITE" id="PS51483">
    <property type="entry name" value="B5"/>
    <property type="match status" value="1"/>
</dbReference>
<dbReference type="InterPro" id="IPR012340">
    <property type="entry name" value="NA-bd_OB-fold"/>
</dbReference>
<dbReference type="InterPro" id="IPR005146">
    <property type="entry name" value="B3/B4_tRNA-bd"/>
</dbReference>
<feature type="domain" description="B5" evidence="19">
    <location>
        <begin position="418"/>
        <end position="491"/>
    </location>
</feature>
<evidence type="ECO:0000256" key="15">
    <source>
        <dbReference type="HAMAP-Rule" id="MF_00283"/>
    </source>
</evidence>
<dbReference type="Gene3D" id="3.30.930.10">
    <property type="entry name" value="Bira Bifunctional Protein, Domain 2"/>
    <property type="match status" value="1"/>
</dbReference>
<dbReference type="Gene3D" id="3.30.70.380">
    <property type="entry name" value="Ferrodoxin-fold anticodon-binding domain"/>
    <property type="match status" value="1"/>
</dbReference>
<dbReference type="NCBIfam" id="TIGR00472">
    <property type="entry name" value="pheT_bact"/>
    <property type="match status" value="1"/>
</dbReference>
<dbReference type="InterPro" id="IPR033714">
    <property type="entry name" value="tRNA_bind_bactPheRS"/>
</dbReference>
<dbReference type="AlphaFoldDB" id="A0A9D1RC46"/>
<evidence type="ECO:0000256" key="5">
    <source>
        <dbReference type="ARBA" id="ARBA00022555"/>
    </source>
</evidence>
<reference evidence="20" key="1">
    <citation type="journal article" date="2021" name="PeerJ">
        <title>Extensive microbial diversity within the chicken gut microbiome revealed by metagenomics and culture.</title>
        <authorList>
            <person name="Gilroy R."/>
            <person name="Ravi A."/>
            <person name="Getino M."/>
            <person name="Pursley I."/>
            <person name="Horton D.L."/>
            <person name="Alikhan N.F."/>
            <person name="Baker D."/>
            <person name="Gharbi K."/>
            <person name="Hall N."/>
            <person name="Watson M."/>
            <person name="Adriaenssens E.M."/>
            <person name="Foster-Nyarko E."/>
            <person name="Jarju S."/>
            <person name="Secka A."/>
            <person name="Antonio M."/>
            <person name="Oren A."/>
            <person name="Chaudhuri R.R."/>
            <person name="La Ragione R."/>
            <person name="Hildebrand F."/>
            <person name="Pallen M.J."/>
        </authorList>
    </citation>
    <scope>NUCLEOTIDE SEQUENCE</scope>
    <source>
        <strain evidence="20">ChiSxjej1B13-11762</strain>
    </source>
</reference>
<keyword evidence="10 15" id="KW-0460">Magnesium</keyword>
<evidence type="ECO:0000256" key="6">
    <source>
        <dbReference type="ARBA" id="ARBA00022598"/>
    </source>
</evidence>
<comment type="similarity">
    <text evidence="2 15">Belongs to the phenylalanyl-tRNA synthetase beta subunit family. Type 1 subfamily.</text>
</comment>
<keyword evidence="5 16" id="KW-0820">tRNA-binding</keyword>
<dbReference type="SUPFAM" id="SSF56037">
    <property type="entry name" value="PheT/TilS domain"/>
    <property type="match status" value="1"/>
</dbReference>
<name>A0A9D1RC46_9FIRM</name>
<dbReference type="GO" id="GO:0000287">
    <property type="term" value="F:magnesium ion binding"/>
    <property type="evidence" value="ECO:0007669"/>
    <property type="project" value="UniProtKB-UniRule"/>
</dbReference>
<dbReference type="InterPro" id="IPR004532">
    <property type="entry name" value="Phe-tRNA-ligase_IIc_bsu_bact"/>
</dbReference>
<keyword evidence="13 15" id="KW-0030">Aminoacyl-tRNA synthetase</keyword>
<comment type="caution">
    <text evidence="20">The sequence shown here is derived from an EMBL/GenBank/DDBJ whole genome shotgun (WGS) entry which is preliminary data.</text>
</comment>
<evidence type="ECO:0000256" key="8">
    <source>
        <dbReference type="ARBA" id="ARBA00022741"/>
    </source>
</evidence>
<dbReference type="Gene3D" id="2.40.50.140">
    <property type="entry name" value="Nucleic acid-binding proteins"/>
    <property type="match status" value="1"/>
</dbReference>
<dbReference type="CDD" id="cd00769">
    <property type="entry name" value="PheRS_beta_core"/>
    <property type="match status" value="1"/>
</dbReference>
<evidence type="ECO:0000256" key="16">
    <source>
        <dbReference type="PROSITE-ProRule" id="PRU00209"/>
    </source>
</evidence>
<keyword evidence="6 15" id="KW-0436">Ligase</keyword>
<evidence type="ECO:0000256" key="3">
    <source>
        <dbReference type="ARBA" id="ARBA00011209"/>
    </source>
</evidence>
<dbReference type="Pfam" id="PF01588">
    <property type="entry name" value="tRNA_bind"/>
    <property type="match status" value="1"/>
</dbReference>
<evidence type="ECO:0000259" key="17">
    <source>
        <dbReference type="PROSITE" id="PS50886"/>
    </source>
</evidence>
<evidence type="ECO:0000256" key="1">
    <source>
        <dbReference type="ARBA" id="ARBA00004496"/>
    </source>
</evidence>
<dbReference type="GO" id="GO:0004826">
    <property type="term" value="F:phenylalanine-tRNA ligase activity"/>
    <property type="evidence" value="ECO:0007669"/>
    <property type="project" value="UniProtKB-UniRule"/>
</dbReference>
<accession>A0A9D1RC46</accession>
<dbReference type="InterPro" id="IPR009061">
    <property type="entry name" value="DNA-bd_dom_put_sf"/>
</dbReference>
<feature type="binding site" evidence="15">
    <location>
        <position position="479"/>
    </location>
    <ligand>
        <name>Mg(2+)</name>
        <dbReference type="ChEBI" id="CHEBI:18420"/>
        <note>shared with alpha subunit</note>
    </ligand>
</feature>
<dbReference type="InterPro" id="IPR020825">
    <property type="entry name" value="Phe-tRNA_synthase-like_B3/B4"/>
</dbReference>
<dbReference type="SMART" id="SM00896">
    <property type="entry name" value="FDX-ACB"/>
    <property type="match status" value="1"/>
</dbReference>
<organism evidence="20 21">
    <name type="scientific">Candidatus Dorea gallistercoris</name>
    <dbReference type="NCBI Taxonomy" id="2838542"/>
    <lineage>
        <taxon>Bacteria</taxon>
        <taxon>Bacillati</taxon>
        <taxon>Bacillota</taxon>
        <taxon>Clostridia</taxon>
        <taxon>Lachnospirales</taxon>
        <taxon>Lachnospiraceae</taxon>
        <taxon>Dorea</taxon>
    </lineage>
</organism>
<dbReference type="FunFam" id="3.50.40.10:FF:000001">
    <property type="entry name" value="Phenylalanine--tRNA ligase beta subunit"/>
    <property type="match status" value="1"/>
</dbReference>
<evidence type="ECO:0000259" key="19">
    <source>
        <dbReference type="PROSITE" id="PS51483"/>
    </source>
</evidence>
<dbReference type="SUPFAM" id="SSF46955">
    <property type="entry name" value="Putative DNA-binding domain"/>
    <property type="match status" value="1"/>
</dbReference>
<dbReference type="HAMAP" id="MF_00283">
    <property type="entry name" value="Phe_tRNA_synth_beta1"/>
    <property type="match status" value="1"/>
</dbReference>
<sequence>MNTSLSWIKAYVPDLDVTAQEYTDAMTLSGTKVEGYEALDADLDKIVVGQIDKIEKHPDADKLIICQVNIGAETIQIVTGAPNVHEGDKVPVVLEGGRVAGGHEPGSRVPGGIKIKKGKLRGVESFGMMCSIEELGSSREMYPEAPEEGIYIFPEDTPVGANAVEVLGLNDVVFEYEVTSNRVDCFSVVGLAREAAATFRKEFHPPVVTKTGNDEDVNDYIKITVKNSELCPRYCARVVKNIKIGPSPEWMKRRLASVGIRSINNLVDITNYVMEEYGQPMHAYDLETIAGREIVVKTAENGEKFTTLDGQEREMDESVLMICDGEKAIGIAGIMGGENSMITDDVKTMLFEAACFDGTNIRRSSKKIGLRTDASSKFEKGLDPNNAQAAIDRACQLVEELDAGEVVGGMADVYAAERKPIRIPFDGEAINRLLGTEIPETDMLAYFAKIDLEYDEAAREVIVPTFRQDLLRMADLAEEVARFYGYDNIPTTLPSGESTMGKLSFKLRVEQVTREIAEFCGFSQGMVYSFESPKVFDKLRIPEDSPLRKTVEILNPLGEDYSVMRTTSLNGILTSLATNYNRRNKDVRLYELGNIYLPKALPLTELPEERMQLTLGMYGEGDFFSMKGVVEEFFDKVGLTGKKTYDPNGARPHLHPGRQADIYYDGTLMGYLGEVHPDVAHTYGIGTKAYVAVIDMPEVTAKASFDRKYKGIARFPAVTRDISMVMPRKILAGQVEEIIEKKGGAYLESYHLFDLYEGAQIKAGYKSLAYSIVFRAKDKTLEDAEVTEAMERILKALEGLGIELRK</sequence>
<dbReference type="FunFam" id="2.40.50.140:FF:000045">
    <property type="entry name" value="Phenylalanine--tRNA ligase beta subunit"/>
    <property type="match status" value="1"/>
</dbReference>
<evidence type="ECO:0000256" key="2">
    <source>
        <dbReference type="ARBA" id="ARBA00008653"/>
    </source>
</evidence>
<evidence type="ECO:0000256" key="13">
    <source>
        <dbReference type="ARBA" id="ARBA00023146"/>
    </source>
</evidence>
<gene>
    <name evidence="15 20" type="primary">pheT</name>
    <name evidence="20" type="ORF">H9873_08370</name>
</gene>
<dbReference type="Gene3D" id="3.50.40.10">
    <property type="entry name" value="Phenylalanyl-trna Synthetase, Chain B, domain 3"/>
    <property type="match status" value="1"/>
</dbReference>
<evidence type="ECO:0000256" key="4">
    <source>
        <dbReference type="ARBA" id="ARBA00022490"/>
    </source>
</evidence>
<dbReference type="PANTHER" id="PTHR10947:SF0">
    <property type="entry name" value="PHENYLALANINE--TRNA LIGASE BETA SUBUNIT"/>
    <property type="match status" value="1"/>
</dbReference>
<dbReference type="GO" id="GO:0016740">
    <property type="term" value="F:transferase activity"/>
    <property type="evidence" value="ECO:0007669"/>
    <property type="project" value="UniProtKB-ARBA"/>
</dbReference>
<keyword evidence="9 15" id="KW-0067">ATP-binding</keyword>
<dbReference type="GO" id="GO:0005524">
    <property type="term" value="F:ATP binding"/>
    <property type="evidence" value="ECO:0007669"/>
    <property type="project" value="UniProtKB-UniRule"/>
</dbReference>
<dbReference type="GO" id="GO:0140096">
    <property type="term" value="F:catalytic activity, acting on a protein"/>
    <property type="evidence" value="ECO:0007669"/>
    <property type="project" value="UniProtKB-ARBA"/>
</dbReference>
<feature type="binding site" evidence="15">
    <location>
        <position position="475"/>
    </location>
    <ligand>
        <name>Mg(2+)</name>
        <dbReference type="ChEBI" id="CHEBI:18420"/>
        <note>shared with alpha subunit</note>
    </ligand>
</feature>
<dbReference type="EMBL" id="DXGF01000146">
    <property type="protein sequence ID" value="HIW84323.1"/>
    <property type="molecule type" value="Genomic_DNA"/>
</dbReference>
<dbReference type="PANTHER" id="PTHR10947">
    <property type="entry name" value="PHENYLALANYL-TRNA SYNTHETASE BETA CHAIN AND LEUCINE-RICH REPEAT-CONTAINING PROTEIN 47"/>
    <property type="match status" value="1"/>
</dbReference>
<feature type="domain" description="TRNA-binding" evidence="17">
    <location>
        <begin position="40"/>
        <end position="164"/>
    </location>
</feature>
<dbReference type="Pfam" id="PF03483">
    <property type="entry name" value="B3_4"/>
    <property type="match status" value="1"/>
</dbReference>
<keyword evidence="7 15" id="KW-0479">Metal-binding</keyword>
<dbReference type="GO" id="GO:0009328">
    <property type="term" value="C:phenylalanine-tRNA ligase complex"/>
    <property type="evidence" value="ECO:0007669"/>
    <property type="project" value="TreeGrafter"/>
</dbReference>
<evidence type="ECO:0000313" key="20">
    <source>
        <dbReference type="EMBL" id="HIW84323.1"/>
    </source>
</evidence>
<evidence type="ECO:0000256" key="14">
    <source>
        <dbReference type="ARBA" id="ARBA00049255"/>
    </source>
</evidence>
<reference evidence="20" key="2">
    <citation type="submission" date="2021-04" db="EMBL/GenBank/DDBJ databases">
        <authorList>
            <person name="Gilroy R."/>
        </authorList>
    </citation>
    <scope>NUCLEOTIDE SEQUENCE</scope>
    <source>
        <strain evidence="20">ChiSxjej1B13-11762</strain>
    </source>
</reference>
<dbReference type="SUPFAM" id="SSF54991">
    <property type="entry name" value="Anticodon-binding domain of PheRS"/>
    <property type="match status" value="1"/>
</dbReference>
<dbReference type="InterPro" id="IPR045060">
    <property type="entry name" value="Phe-tRNA-ligase_IIc_bsu"/>
</dbReference>
<keyword evidence="12 15" id="KW-0648">Protein biosynthesis</keyword>
<feature type="binding site" evidence="15">
    <location>
        <position position="478"/>
    </location>
    <ligand>
        <name>Mg(2+)</name>
        <dbReference type="ChEBI" id="CHEBI:18420"/>
        <note>shared with alpha subunit</note>
    </ligand>
</feature>
<comment type="catalytic activity">
    <reaction evidence="14 15">
        <text>tRNA(Phe) + L-phenylalanine + ATP = L-phenylalanyl-tRNA(Phe) + AMP + diphosphate + H(+)</text>
        <dbReference type="Rhea" id="RHEA:19413"/>
        <dbReference type="Rhea" id="RHEA-COMP:9668"/>
        <dbReference type="Rhea" id="RHEA-COMP:9699"/>
        <dbReference type="ChEBI" id="CHEBI:15378"/>
        <dbReference type="ChEBI" id="CHEBI:30616"/>
        <dbReference type="ChEBI" id="CHEBI:33019"/>
        <dbReference type="ChEBI" id="CHEBI:58095"/>
        <dbReference type="ChEBI" id="CHEBI:78442"/>
        <dbReference type="ChEBI" id="CHEBI:78531"/>
        <dbReference type="ChEBI" id="CHEBI:456215"/>
        <dbReference type="EC" id="6.1.1.20"/>
    </reaction>
</comment>
<dbReference type="InterPro" id="IPR036690">
    <property type="entry name" value="Fdx_antiC-bd_sf"/>
</dbReference>
<keyword evidence="8 15" id="KW-0547">Nucleotide-binding</keyword>
<evidence type="ECO:0000256" key="7">
    <source>
        <dbReference type="ARBA" id="ARBA00022723"/>
    </source>
</evidence>
<dbReference type="Pfam" id="PF17759">
    <property type="entry name" value="tRNA_synthFbeta"/>
    <property type="match status" value="1"/>
</dbReference>
<keyword evidence="4 15" id="KW-0963">Cytoplasm</keyword>
<dbReference type="EC" id="6.1.1.20" evidence="15"/>
<evidence type="ECO:0000259" key="18">
    <source>
        <dbReference type="PROSITE" id="PS51447"/>
    </source>
</evidence>
<dbReference type="GO" id="GO:0006432">
    <property type="term" value="P:phenylalanyl-tRNA aminoacylation"/>
    <property type="evidence" value="ECO:0007669"/>
    <property type="project" value="UniProtKB-UniRule"/>
</dbReference>
<dbReference type="FunFam" id="3.30.70.380:FF:000001">
    <property type="entry name" value="Phenylalanine--tRNA ligase beta subunit"/>
    <property type="match status" value="1"/>
</dbReference>
<dbReference type="SMART" id="SM00874">
    <property type="entry name" value="B5"/>
    <property type="match status" value="1"/>
</dbReference>
<dbReference type="Proteomes" id="UP000824263">
    <property type="component" value="Unassembled WGS sequence"/>
</dbReference>
<dbReference type="InterPro" id="IPR005147">
    <property type="entry name" value="tRNA_synthase_B5-dom"/>
</dbReference>
<dbReference type="SMART" id="SM00873">
    <property type="entry name" value="B3_4"/>
    <property type="match status" value="1"/>
</dbReference>
<comment type="subcellular location">
    <subcellularLocation>
        <location evidence="1 15">Cytoplasm</location>
    </subcellularLocation>
</comment>
<dbReference type="GO" id="GO:0000049">
    <property type="term" value="F:tRNA binding"/>
    <property type="evidence" value="ECO:0007669"/>
    <property type="project" value="UniProtKB-UniRule"/>
</dbReference>
<keyword evidence="11 16" id="KW-0694">RNA-binding</keyword>
<comment type="subunit">
    <text evidence="3 15">Tetramer of two alpha and two beta subunits.</text>
</comment>
<dbReference type="InterPro" id="IPR005121">
    <property type="entry name" value="Fdx_antiC-bd"/>
</dbReference>
<protein>
    <recommendedName>
        <fullName evidence="15">Phenylalanine--tRNA ligase beta subunit</fullName>
        <ecNumber evidence="15">6.1.1.20</ecNumber>
    </recommendedName>
    <alternativeName>
        <fullName evidence="15">Phenylalanyl-tRNA synthetase beta subunit</fullName>
        <shortName evidence="15">PheRS</shortName>
    </alternativeName>
</protein>
<dbReference type="InterPro" id="IPR045864">
    <property type="entry name" value="aa-tRNA-synth_II/BPL/LPL"/>
</dbReference>
<dbReference type="PROSITE" id="PS50886">
    <property type="entry name" value="TRBD"/>
    <property type="match status" value="1"/>
</dbReference>
<evidence type="ECO:0000256" key="10">
    <source>
        <dbReference type="ARBA" id="ARBA00022842"/>
    </source>
</evidence>
<comment type="cofactor">
    <cofactor evidence="15">
        <name>Mg(2+)</name>
        <dbReference type="ChEBI" id="CHEBI:18420"/>
    </cofactor>
    <text evidence="15">Binds 2 magnesium ions per tetramer.</text>
</comment>
<proteinExistence type="inferred from homology"/>
<dbReference type="PROSITE" id="PS51447">
    <property type="entry name" value="FDX_ACB"/>
    <property type="match status" value="1"/>
</dbReference>
<dbReference type="InterPro" id="IPR041616">
    <property type="entry name" value="PheRS_beta_core"/>
</dbReference>
<dbReference type="Gene3D" id="3.30.56.10">
    <property type="match status" value="2"/>
</dbReference>